<accession>A0AAV7R7V8</accession>
<keyword evidence="3" id="KW-1185">Reference proteome</keyword>
<organism evidence="2 3">
    <name type="scientific">Pleurodeles waltl</name>
    <name type="common">Iberian ribbed newt</name>
    <dbReference type="NCBI Taxonomy" id="8319"/>
    <lineage>
        <taxon>Eukaryota</taxon>
        <taxon>Metazoa</taxon>
        <taxon>Chordata</taxon>
        <taxon>Craniata</taxon>
        <taxon>Vertebrata</taxon>
        <taxon>Euteleostomi</taxon>
        <taxon>Amphibia</taxon>
        <taxon>Batrachia</taxon>
        <taxon>Caudata</taxon>
        <taxon>Salamandroidea</taxon>
        <taxon>Salamandridae</taxon>
        <taxon>Pleurodelinae</taxon>
        <taxon>Pleurodeles</taxon>
    </lineage>
</organism>
<protein>
    <recommendedName>
        <fullName evidence="4">Transposase</fullName>
    </recommendedName>
</protein>
<evidence type="ECO:0000313" key="2">
    <source>
        <dbReference type="EMBL" id="KAJ1148842.1"/>
    </source>
</evidence>
<reference evidence="2" key="1">
    <citation type="journal article" date="2022" name="bioRxiv">
        <title>Sequencing and chromosome-scale assembly of the giantPleurodeles waltlgenome.</title>
        <authorList>
            <person name="Brown T."/>
            <person name="Elewa A."/>
            <person name="Iarovenko S."/>
            <person name="Subramanian E."/>
            <person name="Araus A.J."/>
            <person name="Petzold A."/>
            <person name="Susuki M."/>
            <person name="Suzuki K.-i.T."/>
            <person name="Hayashi T."/>
            <person name="Toyoda A."/>
            <person name="Oliveira C."/>
            <person name="Osipova E."/>
            <person name="Leigh N.D."/>
            <person name="Simon A."/>
            <person name="Yun M.H."/>
        </authorList>
    </citation>
    <scope>NUCLEOTIDE SEQUENCE</scope>
    <source>
        <strain evidence="2">20211129_DDA</strain>
        <tissue evidence="2">Liver</tissue>
    </source>
</reference>
<name>A0AAV7R7V8_PLEWA</name>
<dbReference type="Gene3D" id="3.30.70.1820">
    <property type="entry name" value="L1 transposable element, RRM domain"/>
    <property type="match status" value="1"/>
</dbReference>
<gene>
    <name evidence="2" type="ORF">NDU88_001666</name>
</gene>
<dbReference type="InterPro" id="IPR004244">
    <property type="entry name" value="Transposase_22"/>
</dbReference>
<dbReference type="EMBL" id="JANPWB010000009">
    <property type="protein sequence ID" value="KAJ1148842.1"/>
    <property type="molecule type" value="Genomic_DNA"/>
</dbReference>
<dbReference type="Proteomes" id="UP001066276">
    <property type="component" value="Chromosome 5"/>
</dbReference>
<keyword evidence="1" id="KW-0175">Coiled coil</keyword>
<evidence type="ECO:0000313" key="3">
    <source>
        <dbReference type="Proteomes" id="UP001066276"/>
    </source>
</evidence>
<proteinExistence type="predicted"/>
<feature type="coiled-coil region" evidence="1">
    <location>
        <begin position="67"/>
        <end position="94"/>
    </location>
</feature>
<dbReference type="AlphaFoldDB" id="A0AAV7R7V8"/>
<dbReference type="PANTHER" id="PTHR11505">
    <property type="entry name" value="L1 TRANSPOSABLE ELEMENT-RELATED"/>
    <property type="match status" value="1"/>
</dbReference>
<evidence type="ECO:0008006" key="4">
    <source>
        <dbReference type="Google" id="ProtNLM"/>
    </source>
</evidence>
<evidence type="ECO:0000256" key="1">
    <source>
        <dbReference type="SAM" id="Coils"/>
    </source>
</evidence>
<comment type="caution">
    <text evidence="2">The sequence shown here is derived from an EMBL/GenBank/DDBJ whole genome shotgun (WGS) entry which is preliminary data.</text>
</comment>
<sequence>MTRERPRPSFRTLARRNYICHSGPDGLTGAKLEVVTVDVTLLRAGLKKVTEKVTTTETDIARLQPTSKRLEEQVRFLTTEHEKMEAHLEDQEGRARRNNVIVVEVPEGAEGPSVELFLETQTKDSLRPKRLSKFFTDERAHRAPVPSPKLRAPPRTIIARIFNFRDKDAILQASRFHGDLQYEKAMSGLIIACTVFIMKGTRYKKEQARNIVEKIMSPERNAHLRNVTRAPIRHY</sequence>